<evidence type="ECO:0000313" key="3">
    <source>
        <dbReference type="EMBL" id="OAY78560.1"/>
    </source>
</evidence>
<evidence type="ECO:0000256" key="1">
    <source>
        <dbReference type="SAM" id="MobiDB-lite"/>
    </source>
</evidence>
<dbReference type="Pfam" id="PF02272">
    <property type="entry name" value="DHHA1"/>
    <property type="match status" value="1"/>
</dbReference>
<dbReference type="GO" id="GO:0003676">
    <property type="term" value="F:nucleic acid binding"/>
    <property type="evidence" value="ECO:0007669"/>
    <property type="project" value="InterPro"/>
</dbReference>
<evidence type="ECO:0000259" key="2">
    <source>
        <dbReference type="Pfam" id="PF02272"/>
    </source>
</evidence>
<dbReference type="InterPro" id="IPR003156">
    <property type="entry name" value="DHHA1_dom"/>
</dbReference>
<evidence type="ECO:0000313" key="4">
    <source>
        <dbReference type="Proteomes" id="UP000092600"/>
    </source>
</evidence>
<feature type="region of interest" description="Disordered" evidence="1">
    <location>
        <begin position="39"/>
        <end position="63"/>
    </location>
</feature>
<organism evidence="3 4">
    <name type="scientific">Ananas comosus</name>
    <name type="common">Pineapple</name>
    <name type="synonym">Ananas ananas</name>
    <dbReference type="NCBI Taxonomy" id="4615"/>
    <lineage>
        <taxon>Eukaryota</taxon>
        <taxon>Viridiplantae</taxon>
        <taxon>Streptophyta</taxon>
        <taxon>Embryophyta</taxon>
        <taxon>Tracheophyta</taxon>
        <taxon>Spermatophyta</taxon>
        <taxon>Magnoliopsida</taxon>
        <taxon>Liliopsida</taxon>
        <taxon>Poales</taxon>
        <taxon>Bromeliaceae</taxon>
        <taxon>Bromelioideae</taxon>
        <taxon>Ananas</taxon>
    </lineage>
</organism>
<dbReference type="Proteomes" id="UP000092600">
    <property type="component" value="Unassembled WGS sequence"/>
</dbReference>
<accession>A0A199VPC8</accession>
<proteinExistence type="predicted"/>
<dbReference type="GO" id="GO:0016874">
    <property type="term" value="F:ligase activity"/>
    <property type="evidence" value="ECO:0007669"/>
    <property type="project" value="UniProtKB-KW"/>
</dbReference>
<dbReference type="STRING" id="4615.A0A199VPC8"/>
<name>A0A199VPC8_ANACO</name>
<comment type="caution">
    <text evidence="3">The sequence shown here is derived from an EMBL/GenBank/DDBJ whole genome shotgun (WGS) entry which is preliminary data.</text>
</comment>
<gene>
    <name evidence="3" type="ORF">ACMD2_04451</name>
</gene>
<reference evidence="3 4" key="1">
    <citation type="journal article" date="2016" name="DNA Res.">
        <title>The draft genome of MD-2 pineapple using hybrid error correction of long reads.</title>
        <authorList>
            <person name="Redwan R.M."/>
            <person name="Saidin A."/>
            <person name="Kumar S.V."/>
        </authorList>
    </citation>
    <scope>NUCLEOTIDE SEQUENCE [LARGE SCALE GENOMIC DNA]</scope>
    <source>
        <strain evidence="4">cv. MD2</strain>
        <tissue evidence="3">Leaf</tissue>
    </source>
</reference>
<dbReference type="EMBL" id="LSRQ01001255">
    <property type="protein sequence ID" value="OAY78560.1"/>
    <property type="molecule type" value="Genomic_DNA"/>
</dbReference>
<keyword evidence="3" id="KW-0436">Ligase</keyword>
<feature type="domain" description="DHHA1" evidence="2">
    <location>
        <begin position="1"/>
        <end position="76"/>
    </location>
</feature>
<protein>
    <submittedName>
        <fullName evidence="3">Alanine--tRNA ligase</fullName>
    </submittedName>
</protein>
<dbReference type="Gene3D" id="3.10.310.40">
    <property type="match status" value="1"/>
</dbReference>
<dbReference type="AlphaFoldDB" id="A0A199VPC8"/>
<sequence length="107" mass="11389">MVFSTDEASNKAAVYAGVPSNRSKDGLAVLEWLTAAMKPLKGKGGGGKNGVAQGQGSESSDASRVEEVIDIATKFAAMKLRFPVAFPIPNAPRLGHDHHLVWKDEQQ</sequence>